<reference evidence="2 3" key="1">
    <citation type="submission" date="2020-08" db="EMBL/GenBank/DDBJ databases">
        <title>Genomic Encyclopedia of Type Strains, Phase IV (KMG-V): Genome sequencing to study the core and pangenomes of soil and plant-associated prokaryotes.</title>
        <authorList>
            <person name="Whitman W."/>
        </authorList>
    </citation>
    <scope>NUCLEOTIDE SEQUENCE [LARGE SCALE GENOMIC DNA]</scope>
    <source>
        <strain evidence="2 3">MP601</strain>
    </source>
</reference>
<evidence type="ECO:0000313" key="3">
    <source>
        <dbReference type="Proteomes" id="UP000548326"/>
    </source>
</evidence>
<gene>
    <name evidence="2" type="ORF">HDF22_000406</name>
</gene>
<dbReference type="InterPro" id="IPR051918">
    <property type="entry name" value="STPP_CPPED1"/>
</dbReference>
<name>A0A841JCV3_9SPHI</name>
<dbReference type="RefSeq" id="WP_183585302.1">
    <property type="nucleotide sequence ID" value="NZ_JACHCA010000001.1"/>
</dbReference>
<dbReference type="Proteomes" id="UP000548326">
    <property type="component" value="Unassembled WGS sequence"/>
</dbReference>
<evidence type="ECO:0000313" key="2">
    <source>
        <dbReference type="EMBL" id="MBB6126305.1"/>
    </source>
</evidence>
<dbReference type="PANTHER" id="PTHR43143:SF1">
    <property type="entry name" value="SERINE_THREONINE-PROTEIN PHOSPHATASE CPPED1"/>
    <property type="match status" value="1"/>
</dbReference>
<dbReference type="PANTHER" id="PTHR43143">
    <property type="entry name" value="METALLOPHOSPHOESTERASE, CALCINEURIN SUPERFAMILY"/>
    <property type="match status" value="1"/>
</dbReference>
<feature type="chain" id="PRO_5032561783" evidence="1">
    <location>
        <begin position="21"/>
        <end position="317"/>
    </location>
</feature>
<organism evidence="2 3">
    <name type="scientific">Mucilaginibacter lappiensis</name>
    <dbReference type="NCBI Taxonomy" id="354630"/>
    <lineage>
        <taxon>Bacteria</taxon>
        <taxon>Pseudomonadati</taxon>
        <taxon>Bacteroidota</taxon>
        <taxon>Sphingobacteriia</taxon>
        <taxon>Sphingobacteriales</taxon>
        <taxon>Sphingobacteriaceae</taxon>
        <taxon>Mucilaginibacter</taxon>
    </lineage>
</organism>
<dbReference type="AlphaFoldDB" id="A0A841JCV3"/>
<dbReference type="EMBL" id="JACHCA010000001">
    <property type="protein sequence ID" value="MBB6126305.1"/>
    <property type="molecule type" value="Genomic_DNA"/>
</dbReference>
<evidence type="ECO:0000256" key="1">
    <source>
        <dbReference type="SAM" id="SignalP"/>
    </source>
</evidence>
<dbReference type="InterPro" id="IPR029052">
    <property type="entry name" value="Metallo-depent_PP-like"/>
</dbReference>
<dbReference type="SUPFAM" id="SSF56300">
    <property type="entry name" value="Metallo-dependent phosphatases"/>
    <property type="match status" value="1"/>
</dbReference>
<keyword evidence="1" id="KW-0732">Signal</keyword>
<protein>
    <submittedName>
        <fullName evidence="2">Putative phosphodiesterase</fullName>
    </submittedName>
</protein>
<feature type="signal peptide" evidence="1">
    <location>
        <begin position="1"/>
        <end position="20"/>
    </location>
</feature>
<accession>A0A841JCV3</accession>
<dbReference type="Gene3D" id="3.60.21.10">
    <property type="match status" value="1"/>
</dbReference>
<sequence length="317" mass="36383">MKRRSFLIKSIIGSIGMAVADTLSVNASSVESGRMEKKGKALFRIGICTDLHQDLITDGPARVQSFITEMNKLRPDFIIQMGDFCVPKPANQPIMDIWNQFKGPKYHVIGNHDTDGGFTHDQVVEFWNAKGKYYSFDYNNYHFVILNGNERAPENKLKGYPNSILKEQHNWLKQDLDSTNLPVMVFCHQGIDNDLDGLKEGNQMRILFERANKKAGFQKVQLVLSGHHHEDYHNVYNNINYLQINSISYQFAHLKDGYDFASTIDPIWAFITVYDNGIIDVKGKRSSYKNEKETGEYDGYPTVPFISDREIKVEVRE</sequence>
<comment type="caution">
    <text evidence="2">The sequence shown here is derived from an EMBL/GenBank/DDBJ whole genome shotgun (WGS) entry which is preliminary data.</text>
</comment>
<proteinExistence type="predicted"/>